<evidence type="ECO:0000256" key="5">
    <source>
        <dbReference type="RuleBase" id="RU004404"/>
    </source>
</evidence>
<dbReference type="FunFam" id="2.30.42.10:FF:000063">
    <property type="entry name" value="Peptidase, S41 family"/>
    <property type="match status" value="1"/>
</dbReference>
<dbReference type="Gene3D" id="3.30.750.44">
    <property type="match status" value="1"/>
</dbReference>
<dbReference type="SMART" id="SM00228">
    <property type="entry name" value="PDZ"/>
    <property type="match status" value="1"/>
</dbReference>
<keyword evidence="3 5" id="KW-0378">Hydrolase</keyword>
<dbReference type="Gene3D" id="1.10.101.10">
    <property type="entry name" value="PGBD-like superfamily/PGBD"/>
    <property type="match status" value="1"/>
</dbReference>
<evidence type="ECO:0000256" key="4">
    <source>
        <dbReference type="ARBA" id="ARBA00022825"/>
    </source>
</evidence>
<feature type="chain" id="PRO_5033762817" evidence="6">
    <location>
        <begin position="25"/>
        <end position="491"/>
    </location>
</feature>
<reference evidence="9 11" key="2">
    <citation type="journal article" date="2018" name="Syst. Appl. Microbiol.">
        <title>Characterization and high-quality draft genome sequence of Herbivorax saccincola A7, an anaerobic, alkaliphilic, thermophilic, cellulolytic, and xylanolytic bacterium.</title>
        <authorList>
            <person name="Aikawa S."/>
            <person name="Baramee S."/>
            <person name="Sermsathanaswadi J."/>
            <person name="Thianheng P."/>
            <person name="Tachaapaikoon C."/>
            <person name="Shikata A."/>
            <person name="Waeonukul R."/>
            <person name="Pason P."/>
            <person name="Ratanakhanokchai K."/>
            <person name="Kosugi A."/>
        </authorList>
    </citation>
    <scope>NUCLEOTIDE SEQUENCE [LARGE SCALE GENOMIC DNA]</scope>
    <source>
        <strain evidence="9 11">A7</strain>
    </source>
</reference>
<dbReference type="OrthoDB" id="9812068at2"/>
<dbReference type="SUPFAM" id="SSF50156">
    <property type="entry name" value="PDZ domain-like"/>
    <property type="match status" value="1"/>
</dbReference>
<evidence type="ECO:0000256" key="2">
    <source>
        <dbReference type="ARBA" id="ARBA00022670"/>
    </source>
</evidence>
<dbReference type="InterPro" id="IPR029045">
    <property type="entry name" value="ClpP/crotonase-like_dom_sf"/>
</dbReference>
<evidence type="ECO:0000313" key="11">
    <source>
        <dbReference type="Proteomes" id="UP000239720"/>
    </source>
</evidence>
<dbReference type="GO" id="GO:0030288">
    <property type="term" value="C:outer membrane-bounded periplasmic space"/>
    <property type="evidence" value="ECO:0007669"/>
    <property type="project" value="TreeGrafter"/>
</dbReference>
<dbReference type="EC" id="3.4.21.102" evidence="8"/>
<dbReference type="InterPro" id="IPR036034">
    <property type="entry name" value="PDZ_sf"/>
</dbReference>
<keyword evidence="4 5" id="KW-0720">Serine protease</keyword>
<dbReference type="GO" id="GO:0007165">
    <property type="term" value="P:signal transduction"/>
    <property type="evidence" value="ECO:0007669"/>
    <property type="project" value="TreeGrafter"/>
</dbReference>
<dbReference type="SUPFAM" id="SSF52096">
    <property type="entry name" value="ClpP/crotonase"/>
    <property type="match status" value="1"/>
</dbReference>
<dbReference type="NCBIfam" id="TIGR00225">
    <property type="entry name" value="prc"/>
    <property type="match status" value="1"/>
</dbReference>
<accession>A0A2K9EEK7</accession>
<dbReference type="InterPro" id="IPR036366">
    <property type="entry name" value="PGBDSf"/>
</dbReference>
<dbReference type="InterPro" id="IPR002477">
    <property type="entry name" value="Peptidoglycan-bd-like"/>
</dbReference>
<dbReference type="InterPro" id="IPR005151">
    <property type="entry name" value="Tail-specific_protease"/>
</dbReference>
<reference evidence="8 10" key="1">
    <citation type="submission" date="2017-12" db="EMBL/GenBank/DDBJ databases">
        <title>Complete genome sequence of Herbivorax saccincola GGR1, a novel Cellulosome-producing hydrolytic bacterium in a thermophilic biogas plant, established by Illumina and Nanopore MinION sequencing.</title>
        <authorList>
            <person name="Pechtl A."/>
            <person name="Ruckert C."/>
            <person name="Koeck D.E."/>
            <person name="Maus I."/>
            <person name="Winkler A."/>
            <person name="Kalinowski J."/>
            <person name="Puhler A."/>
            <person name="Schwarz W.W."/>
            <person name="Zverlov V.V."/>
            <person name="Schluter A."/>
            <person name="Liebl W."/>
        </authorList>
    </citation>
    <scope>NUCLEOTIDE SEQUENCE [LARGE SCALE GENOMIC DNA]</scope>
    <source>
        <strain evidence="8">GGR1</strain>
        <strain evidence="10">SR1</strain>
    </source>
</reference>
<protein>
    <submittedName>
        <fullName evidence="8">Carboxy-terminal processing protease CtpB</fullName>
        <ecNumber evidence="8">3.4.21.102</ecNumber>
    </submittedName>
    <submittedName>
        <fullName evidence="9">Peptidase S41</fullName>
    </submittedName>
</protein>
<dbReference type="InterPro" id="IPR004447">
    <property type="entry name" value="Peptidase_S41A"/>
</dbReference>
<sequence>MKKVKLMVAITMMVCFLMTGVSFAEDGYLDSDYFNSVMDMIEDSYSGDISREELLEGALRGMFDTMDDYTLYYTKEEAEDYLNDIEGTYKGIGISFNRSDEEIVIVKVFKSSPAERAGIKKGDIIKKVDGVDVSNKNADEVASMIKGEEGTTVTLGIVRENMSQLIEIEVVREEIKIEPGEYRIENDIGYIKLETFNSNAKSFINEALKEMDENNIKKIILDLRDNPGGEVGQAVAIAEKFVPIGLITRLEFKSESERDQIYTSKLLKPKYELVVLVNEMSASASEILAGAIQDREAGILVGTKTYGKAKVQSIFPIITPKAYKKYKDEYGTSFINAYDILKKHKFYPPDNEIIGWIKMTVGRYYTPKGRMIDGVGLEPDVFVENVIKGVDVSTISLLSKTDKPGLGSESIDVYNAKKMLVLLGYEVGNMDGFMDEITFKSIAEFQKDSGLYPYGVLDFSTQDVLNAKFQKVIPEQDLQYYQAVKILSSRF</sequence>
<dbReference type="GO" id="GO:0006508">
    <property type="term" value="P:proteolysis"/>
    <property type="evidence" value="ECO:0007669"/>
    <property type="project" value="UniProtKB-KW"/>
</dbReference>
<keyword evidence="10" id="KW-1185">Reference proteome</keyword>
<dbReference type="EMBL" id="NEMB01000003">
    <property type="protein sequence ID" value="PQQ65477.1"/>
    <property type="molecule type" value="Genomic_DNA"/>
</dbReference>
<dbReference type="InterPro" id="IPR036365">
    <property type="entry name" value="PGBD-like_sf"/>
</dbReference>
<evidence type="ECO:0000313" key="9">
    <source>
        <dbReference type="EMBL" id="PQQ65477.1"/>
    </source>
</evidence>
<evidence type="ECO:0000313" key="10">
    <source>
        <dbReference type="Proteomes" id="UP000233534"/>
    </source>
</evidence>
<dbReference type="PANTHER" id="PTHR32060">
    <property type="entry name" value="TAIL-SPECIFIC PROTEASE"/>
    <property type="match status" value="1"/>
</dbReference>
<dbReference type="KEGG" id="hsc:HVS_01800"/>
<dbReference type="EMBL" id="CP025197">
    <property type="protein sequence ID" value="AUG56323.1"/>
    <property type="molecule type" value="Genomic_DNA"/>
</dbReference>
<organism evidence="8 10">
    <name type="scientific">Acetivibrio saccincola</name>
    <dbReference type="NCBI Taxonomy" id="1677857"/>
    <lineage>
        <taxon>Bacteria</taxon>
        <taxon>Bacillati</taxon>
        <taxon>Bacillota</taxon>
        <taxon>Clostridia</taxon>
        <taxon>Eubacteriales</taxon>
        <taxon>Oscillospiraceae</taxon>
        <taxon>Acetivibrio</taxon>
    </lineage>
</organism>
<evidence type="ECO:0000256" key="6">
    <source>
        <dbReference type="SAM" id="SignalP"/>
    </source>
</evidence>
<evidence type="ECO:0000256" key="1">
    <source>
        <dbReference type="ARBA" id="ARBA00009179"/>
    </source>
</evidence>
<keyword evidence="2 5" id="KW-0645">Protease</keyword>
<evidence type="ECO:0000256" key="3">
    <source>
        <dbReference type="ARBA" id="ARBA00022801"/>
    </source>
</evidence>
<dbReference type="RefSeq" id="WP_101298741.1">
    <property type="nucleotide sequence ID" value="NZ_CP025197.1"/>
</dbReference>
<dbReference type="Gene3D" id="2.30.42.10">
    <property type="match status" value="1"/>
</dbReference>
<keyword evidence="6" id="KW-0732">Signal</keyword>
<dbReference type="CDD" id="cd07560">
    <property type="entry name" value="Peptidase_S41_CPP"/>
    <property type="match status" value="1"/>
</dbReference>
<evidence type="ECO:0000313" key="8">
    <source>
        <dbReference type="EMBL" id="AUG56323.1"/>
    </source>
</evidence>
<dbReference type="Gene3D" id="3.90.226.10">
    <property type="entry name" value="2-enoyl-CoA Hydratase, Chain A, domain 1"/>
    <property type="match status" value="1"/>
</dbReference>
<dbReference type="CDD" id="cd06782">
    <property type="entry name" value="cpPDZ_CPP-like"/>
    <property type="match status" value="1"/>
</dbReference>
<dbReference type="GO" id="GO:0004252">
    <property type="term" value="F:serine-type endopeptidase activity"/>
    <property type="evidence" value="ECO:0007669"/>
    <property type="project" value="UniProtKB-EC"/>
</dbReference>
<feature type="domain" description="PDZ" evidence="7">
    <location>
        <begin position="86"/>
        <end position="146"/>
    </location>
</feature>
<dbReference type="SMART" id="SM00245">
    <property type="entry name" value="TSPc"/>
    <property type="match status" value="1"/>
</dbReference>
<feature type="signal peptide" evidence="6">
    <location>
        <begin position="1"/>
        <end position="24"/>
    </location>
</feature>
<evidence type="ECO:0000259" key="7">
    <source>
        <dbReference type="PROSITE" id="PS50106"/>
    </source>
</evidence>
<dbReference type="Pfam" id="PF03572">
    <property type="entry name" value="Peptidase_S41"/>
    <property type="match status" value="1"/>
</dbReference>
<comment type="similarity">
    <text evidence="1 5">Belongs to the peptidase S41A family.</text>
</comment>
<name>A0A2K9EEK7_9FIRM</name>
<dbReference type="InterPro" id="IPR001478">
    <property type="entry name" value="PDZ"/>
</dbReference>
<dbReference type="Proteomes" id="UP000233534">
    <property type="component" value="Chromosome"/>
</dbReference>
<dbReference type="Pfam" id="PF01471">
    <property type="entry name" value="PG_binding_1"/>
    <property type="match status" value="1"/>
</dbReference>
<proteinExistence type="inferred from homology"/>
<gene>
    <name evidence="8" type="primary">ctpB</name>
    <name evidence="9" type="ORF">B9R14_00980</name>
    <name evidence="8" type="ORF">HVS_01800</name>
</gene>
<dbReference type="AlphaFoldDB" id="A0A2K9EEK7"/>
<dbReference type="Pfam" id="PF13180">
    <property type="entry name" value="PDZ_2"/>
    <property type="match status" value="1"/>
</dbReference>
<dbReference type="PANTHER" id="PTHR32060:SF22">
    <property type="entry name" value="CARBOXYL-TERMINAL-PROCESSING PEPTIDASE 3, CHLOROPLASTIC"/>
    <property type="match status" value="1"/>
</dbReference>
<dbReference type="PROSITE" id="PS50106">
    <property type="entry name" value="PDZ"/>
    <property type="match status" value="1"/>
</dbReference>
<dbReference type="SUPFAM" id="SSF47090">
    <property type="entry name" value="PGBD-like"/>
    <property type="match status" value="1"/>
</dbReference>
<dbReference type="Proteomes" id="UP000239720">
    <property type="component" value="Unassembled WGS sequence"/>
</dbReference>